<comment type="caution">
    <text evidence="1">The sequence shown here is derived from an EMBL/GenBank/DDBJ whole genome shotgun (WGS) entry which is preliminary data.</text>
</comment>
<dbReference type="Proteomes" id="UP001595699">
    <property type="component" value="Unassembled WGS sequence"/>
</dbReference>
<accession>A0ABV7YN44</accession>
<dbReference type="RefSeq" id="WP_205116628.1">
    <property type="nucleotide sequence ID" value="NZ_JAFBCM010000001.1"/>
</dbReference>
<keyword evidence="2" id="KW-1185">Reference proteome</keyword>
<gene>
    <name evidence="1" type="ORF">ACFOUW_32280</name>
</gene>
<sequence>MPDSAGRESERNDEEADRFEAKTVECDLPGCLSEKVYLFCRLGARLCEDLRTVVDLLRQAMFDVLRQPVDAVETVFKGRKRSFSLDVGR</sequence>
<protein>
    <submittedName>
        <fullName evidence="1">Uncharacterized protein</fullName>
    </submittedName>
</protein>
<evidence type="ECO:0000313" key="1">
    <source>
        <dbReference type="EMBL" id="MFC3765550.1"/>
    </source>
</evidence>
<organism evidence="1 2">
    <name type="scientific">Tenggerimyces flavus</name>
    <dbReference type="NCBI Taxonomy" id="1708749"/>
    <lineage>
        <taxon>Bacteria</taxon>
        <taxon>Bacillati</taxon>
        <taxon>Actinomycetota</taxon>
        <taxon>Actinomycetes</taxon>
        <taxon>Propionibacteriales</taxon>
        <taxon>Nocardioidaceae</taxon>
        <taxon>Tenggerimyces</taxon>
    </lineage>
</organism>
<reference evidence="2" key="1">
    <citation type="journal article" date="2019" name="Int. J. Syst. Evol. Microbiol.">
        <title>The Global Catalogue of Microorganisms (GCM) 10K type strain sequencing project: providing services to taxonomists for standard genome sequencing and annotation.</title>
        <authorList>
            <consortium name="The Broad Institute Genomics Platform"/>
            <consortium name="The Broad Institute Genome Sequencing Center for Infectious Disease"/>
            <person name="Wu L."/>
            <person name="Ma J."/>
        </authorList>
    </citation>
    <scope>NUCLEOTIDE SEQUENCE [LARGE SCALE GENOMIC DNA]</scope>
    <source>
        <strain evidence="2">CGMCC 4.7241</strain>
    </source>
</reference>
<dbReference type="EMBL" id="JBHRZH010000041">
    <property type="protein sequence ID" value="MFC3765550.1"/>
    <property type="molecule type" value="Genomic_DNA"/>
</dbReference>
<proteinExistence type="predicted"/>
<name>A0ABV7YN44_9ACTN</name>
<evidence type="ECO:0000313" key="2">
    <source>
        <dbReference type="Proteomes" id="UP001595699"/>
    </source>
</evidence>